<dbReference type="PANTHER" id="PTHR12346">
    <property type="entry name" value="SIN3B-RELATED"/>
    <property type="match status" value="1"/>
</dbReference>
<gene>
    <name evidence="6" type="primary">SNL3</name>
    <name evidence="6" type="ORF">CASFOL_008161</name>
</gene>
<dbReference type="Pfam" id="PF02671">
    <property type="entry name" value="PAH"/>
    <property type="match status" value="2"/>
</dbReference>
<dbReference type="InterPro" id="IPR036600">
    <property type="entry name" value="PAH_sf"/>
</dbReference>
<comment type="subcellular location">
    <subcellularLocation>
        <location evidence="1 5">Nucleus</location>
    </subcellularLocation>
</comment>
<organism evidence="6 7">
    <name type="scientific">Castilleja foliolosa</name>
    <dbReference type="NCBI Taxonomy" id="1961234"/>
    <lineage>
        <taxon>Eukaryota</taxon>
        <taxon>Viridiplantae</taxon>
        <taxon>Streptophyta</taxon>
        <taxon>Embryophyta</taxon>
        <taxon>Tracheophyta</taxon>
        <taxon>Spermatophyta</taxon>
        <taxon>Magnoliopsida</taxon>
        <taxon>eudicotyledons</taxon>
        <taxon>Gunneridae</taxon>
        <taxon>Pentapetalae</taxon>
        <taxon>asterids</taxon>
        <taxon>lamiids</taxon>
        <taxon>Lamiales</taxon>
        <taxon>Orobanchaceae</taxon>
        <taxon>Pedicularideae</taxon>
        <taxon>Castillejinae</taxon>
        <taxon>Castilleja</taxon>
    </lineage>
</organism>
<dbReference type="Gene3D" id="1.20.1160.11">
    <property type="entry name" value="Paired amphipathic helix"/>
    <property type="match status" value="2"/>
</dbReference>
<evidence type="ECO:0000313" key="6">
    <source>
        <dbReference type="EMBL" id="KAL3647193.1"/>
    </source>
</evidence>
<dbReference type="FunFam" id="1.20.1160.11:FF:000001">
    <property type="entry name" value="Paired amphipathic helix protein Sin3"/>
    <property type="match status" value="1"/>
</dbReference>
<accession>A0ABD3DYH0</accession>
<evidence type="ECO:0000256" key="2">
    <source>
        <dbReference type="ARBA" id="ARBA00022491"/>
    </source>
</evidence>
<evidence type="ECO:0000256" key="3">
    <source>
        <dbReference type="ARBA" id="ARBA00022737"/>
    </source>
</evidence>
<evidence type="ECO:0000256" key="5">
    <source>
        <dbReference type="PROSITE-ProRule" id="PRU00810"/>
    </source>
</evidence>
<name>A0ABD3DYH0_9LAMI</name>
<dbReference type="GO" id="GO:0005634">
    <property type="term" value="C:nucleus"/>
    <property type="evidence" value="ECO:0007669"/>
    <property type="project" value="UniProtKB-SubCell"/>
</dbReference>
<dbReference type="Proteomes" id="UP001632038">
    <property type="component" value="Unassembled WGS sequence"/>
</dbReference>
<sequence>MSTTPVTAIDAIAYMKTVKETTPDKYDEFIGIMNCFTAQRIDTPGVVMRVKELFKGHRDLIMGFNVFLPKAYEISLPDEPLIPRRMDHAEAIGFVMKIKTRFQGDDHHVYKSFLDILKMYRNNHKSVTEVYQEVSVLFKNHDDLLAHFTCFLPDWLIHCCCPKH</sequence>
<keyword evidence="3" id="KW-0677">Repeat</keyword>
<protein>
    <submittedName>
        <fullName evidence="6">Paired amphipathic helix protein Sin3-like 3</fullName>
    </submittedName>
</protein>
<comment type="caution">
    <text evidence="6">The sequence shown here is derived from an EMBL/GenBank/DDBJ whole genome shotgun (WGS) entry which is preliminary data.</text>
</comment>
<dbReference type="AlphaFoldDB" id="A0ABD3DYH0"/>
<keyword evidence="7" id="KW-1185">Reference proteome</keyword>
<evidence type="ECO:0000256" key="1">
    <source>
        <dbReference type="ARBA" id="ARBA00004123"/>
    </source>
</evidence>
<dbReference type="InterPro" id="IPR039774">
    <property type="entry name" value="Sin3-like"/>
</dbReference>
<dbReference type="FunFam" id="1.20.1160.11:FF:000003">
    <property type="entry name" value="Paired amphipathic helix SIN3-like protein"/>
    <property type="match status" value="1"/>
</dbReference>
<reference evidence="7" key="1">
    <citation type="journal article" date="2024" name="IScience">
        <title>Strigolactones Initiate the Formation of Haustorium-like Structures in Castilleja.</title>
        <authorList>
            <person name="Buerger M."/>
            <person name="Peterson D."/>
            <person name="Chory J."/>
        </authorList>
    </citation>
    <scope>NUCLEOTIDE SEQUENCE [LARGE SCALE GENOMIC DNA]</scope>
</reference>
<evidence type="ECO:0000313" key="7">
    <source>
        <dbReference type="Proteomes" id="UP001632038"/>
    </source>
</evidence>
<keyword evidence="2" id="KW-0678">Repressor</keyword>
<dbReference type="PANTHER" id="PTHR12346:SF0">
    <property type="entry name" value="SIN3A, ISOFORM G"/>
    <property type="match status" value="1"/>
</dbReference>
<dbReference type="InterPro" id="IPR003822">
    <property type="entry name" value="PAH"/>
</dbReference>
<proteinExistence type="predicted"/>
<dbReference type="PROSITE" id="PS51477">
    <property type="entry name" value="PAH"/>
    <property type="match status" value="2"/>
</dbReference>
<evidence type="ECO:0000256" key="4">
    <source>
        <dbReference type="ARBA" id="ARBA00023242"/>
    </source>
</evidence>
<dbReference type="GO" id="GO:0045892">
    <property type="term" value="P:negative regulation of DNA-templated transcription"/>
    <property type="evidence" value="ECO:0007669"/>
    <property type="project" value="UniProtKB-ARBA"/>
</dbReference>
<keyword evidence="4 5" id="KW-0539">Nucleus</keyword>
<dbReference type="EMBL" id="JAVIJP010000009">
    <property type="protein sequence ID" value="KAL3647193.1"/>
    <property type="molecule type" value="Genomic_DNA"/>
</dbReference>
<dbReference type="SUPFAM" id="SSF47762">
    <property type="entry name" value="PAH2 domain"/>
    <property type="match status" value="2"/>
</dbReference>